<proteinExistence type="predicted"/>
<accession>A0A0A9B9G6</accession>
<name>A0A0A9B9G6_ARUDO</name>
<evidence type="ECO:0000313" key="1">
    <source>
        <dbReference type="EMBL" id="JAD57875.1"/>
    </source>
</evidence>
<reference evidence="1" key="2">
    <citation type="journal article" date="2015" name="Data Brief">
        <title>Shoot transcriptome of the giant reed, Arundo donax.</title>
        <authorList>
            <person name="Barrero R.A."/>
            <person name="Guerrero F.D."/>
            <person name="Moolhuijzen P."/>
            <person name="Goolsby J.A."/>
            <person name="Tidwell J."/>
            <person name="Bellgard S.E."/>
            <person name="Bellgard M.I."/>
        </authorList>
    </citation>
    <scope>NUCLEOTIDE SEQUENCE</scope>
    <source>
        <tissue evidence="1">Shoot tissue taken approximately 20 cm above the soil surface</tissue>
    </source>
</reference>
<dbReference type="EMBL" id="GBRH01240020">
    <property type="protein sequence ID" value="JAD57875.1"/>
    <property type="molecule type" value="Transcribed_RNA"/>
</dbReference>
<protein>
    <submittedName>
        <fullName evidence="1">Uncharacterized protein</fullName>
    </submittedName>
</protein>
<sequence>MKESDAIGVVRVDDMEASV</sequence>
<organism evidence="1">
    <name type="scientific">Arundo donax</name>
    <name type="common">Giant reed</name>
    <name type="synonym">Donax arundinaceus</name>
    <dbReference type="NCBI Taxonomy" id="35708"/>
    <lineage>
        <taxon>Eukaryota</taxon>
        <taxon>Viridiplantae</taxon>
        <taxon>Streptophyta</taxon>
        <taxon>Embryophyta</taxon>
        <taxon>Tracheophyta</taxon>
        <taxon>Spermatophyta</taxon>
        <taxon>Magnoliopsida</taxon>
        <taxon>Liliopsida</taxon>
        <taxon>Poales</taxon>
        <taxon>Poaceae</taxon>
        <taxon>PACMAD clade</taxon>
        <taxon>Arundinoideae</taxon>
        <taxon>Arundineae</taxon>
        <taxon>Arundo</taxon>
    </lineage>
</organism>
<reference evidence="1" key="1">
    <citation type="submission" date="2014-09" db="EMBL/GenBank/DDBJ databases">
        <authorList>
            <person name="Magalhaes I.L.F."/>
            <person name="Oliveira U."/>
            <person name="Santos F.R."/>
            <person name="Vidigal T.H.D.A."/>
            <person name="Brescovit A.D."/>
            <person name="Santos A.J."/>
        </authorList>
    </citation>
    <scope>NUCLEOTIDE SEQUENCE</scope>
    <source>
        <tissue evidence="1">Shoot tissue taken approximately 20 cm above the soil surface</tissue>
    </source>
</reference>
<dbReference type="AlphaFoldDB" id="A0A0A9B9G6"/>